<organism evidence="2 3">
    <name type="scientific">Corchorus capsularis</name>
    <name type="common">Jute</name>
    <dbReference type="NCBI Taxonomy" id="210143"/>
    <lineage>
        <taxon>Eukaryota</taxon>
        <taxon>Viridiplantae</taxon>
        <taxon>Streptophyta</taxon>
        <taxon>Embryophyta</taxon>
        <taxon>Tracheophyta</taxon>
        <taxon>Spermatophyta</taxon>
        <taxon>Magnoliopsida</taxon>
        <taxon>eudicotyledons</taxon>
        <taxon>Gunneridae</taxon>
        <taxon>Pentapetalae</taxon>
        <taxon>rosids</taxon>
        <taxon>malvids</taxon>
        <taxon>Malvales</taxon>
        <taxon>Malvaceae</taxon>
        <taxon>Grewioideae</taxon>
        <taxon>Apeibeae</taxon>
        <taxon>Corchorus</taxon>
    </lineage>
</organism>
<accession>A0A1R3GPL9</accession>
<gene>
    <name evidence="2" type="ORF">CCACVL1_24425</name>
</gene>
<proteinExistence type="predicted"/>
<sequence>MEKERGLDSRTGKARFLQSQPPPPLLPPLLLFGTSEFRHRMSIPFSSHLPPSPLIIYYYNHQQLPR</sequence>
<dbReference type="Proteomes" id="UP000188268">
    <property type="component" value="Unassembled WGS sequence"/>
</dbReference>
<protein>
    <submittedName>
        <fullName evidence="2">Uncharacterized protein</fullName>
    </submittedName>
</protein>
<evidence type="ECO:0000256" key="1">
    <source>
        <dbReference type="SAM" id="MobiDB-lite"/>
    </source>
</evidence>
<dbReference type="AlphaFoldDB" id="A0A1R3GPL9"/>
<name>A0A1R3GPL9_COCAP</name>
<keyword evidence="3" id="KW-1185">Reference proteome</keyword>
<dbReference type="Gramene" id="OMO60068">
    <property type="protein sequence ID" value="OMO60068"/>
    <property type="gene ID" value="CCACVL1_24425"/>
</dbReference>
<reference evidence="2 3" key="1">
    <citation type="submission" date="2013-09" db="EMBL/GenBank/DDBJ databases">
        <title>Corchorus capsularis genome sequencing.</title>
        <authorList>
            <person name="Alam M."/>
            <person name="Haque M.S."/>
            <person name="Islam M.S."/>
            <person name="Emdad E.M."/>
            <person name="Islam M.M."/>
            <person name="Ahmed B."/>
            <person name="Halim A."/>
            <person name="Hossen Q.M.M."/>
            <person name="Hossain M.Z."/>
            <person name="Ahmed R."/>
            <person name="Khan M.M."/>
            <person name="Islam R."/>
            <person name="Rashid M.M."/>
            <person name="Khan S.A."/>
            <person name="Rahman M.S."/>
            <person name="Alam M."/>
        </authorList>
    </citation>
    <scope>NUCLEOTIDE SEQUENCE [LARGE SCALE GENOMIC DNA]</scope>
    <source>
        <strain evidence="3">cv. CVL-1</strain>
        <tissue evidence="2">Whole seedling</tissue>
    </source>
</reference>
<feature type="compositionally biased region" description="Basic and acidic residues" evidence="1">
    <location>
        <begin position="1"/>
        <end position="11"/>
    </location>
</feature>
<comment type="caution">
    <text evidence="2">The sequence shown here is derived from an EMBL/GenBank/DDBJ whole genome shotgun (WGS) entry which is preliminary data.</text>
</comment>
<dbReference type="EMBL" id="AWWV01013774">
    <property type="protein sequence ID" value="OMO60068.1"/>
    <property type="molecule type" value="Genomic_DNA"/>
</dbReference>
<feature type="region of interest" description="Disordered" evidence="1">
    <location>
        <begin position="1"/>
        <end position="22"/>
    </location>
</feature>
<evidence type="ECO:0000313" key="2">
    <source>
        <dbReference type="EMBL" id="OMO60068.1"/>
    </source>
</evidence>
<evidence type="ECO:0000313" key="3">
    <source>
        <dbReference type="Proteomes" id="UP000188268"/>
    </source>
</evidence>